<dbReference type="EMBL" id="BLKM01010328">
    <property type="protein sequence ID" value="GFG29813.1"/>
    <property type="molecule type" value="Genomic_DNA"/>
</dbReference>
<dbReference type="InterPro" id="IPR000772">
    <property type="entry name" value="Ricin_B_lectin"/>
</dbReference>
<dbReference type="CDD" id="cd00161">
    <property type="entry name" value="beta-trefoil_Ricin-like"/>
    <property type="match status" value="1"/>
</dbReference>
<accession>A0A6L2PBF6</accession>
<dbReference type="AlphaFoldDB" id="A0A6L2PBF6"/>
<dbReference type="Pfam" id="PF00652">
    <property type="entry name" value="Ricin_B_lectin"/>
    <property type="match status" value="1"/>
</dbReference>
<organism evidence="2 3">
    <name type="scientific">Coptotermes formosanus</name>
    <name type="common">Formosan subterranean termite</name>
    <dbReference type="NCBI Taxonomy" id="36987"/>
    <lineage>
        <taxon>Eukaryota</taxon>
        <taxon>Metazoa</taxon>
        <taxon>Ecdysozoa</taxon>
        <taxon>Arthropoda</taxon>
        <taxon>Hexapoda</taxon>
        <taxon>Insecta</taxon>
        <taxon>Pterygota</taxon>
        <taxon>Neoptera</taxon>
        <taxon>Polyneoptera</taxon>
        <taxon>Dictyoptera</taxon>
        <taxon>Blattodea</taxon>
        <taxon>Blattoidea</taxon>
        <taxon>Termitoidae</taxon>
        <taxon>Rhinotermitidae</taxon>
        <taxon>Coptotermes</taxon>
    </lineage>
</organism>
<protein>
    <recommendedName>
        <fullName evidence="1">Ricin B lectin domain-containing protein</fullName>
    </recommendedName>
</protein>
<sequence>DEEMPFYIQSVHSGKYLDIRGGSKEKGAQVIIYDFNGGKNQQWIYKKGMIVSKLNGLVLDISGATHGGPIITYSPHGGSNQKWHFDDDFTVRSGTGMVLDVEGGRFHQGTRIIGFRKQGGQNQKFRIEPYNNK</sequence>
<gene>
    <name evidence="2" type="ORF">Cfor_02785</name>
</gene>
<reference evidence="3" key="1">
    <citation type="submission" date="2020-01" db="EMBL/GenBank/DDBJ databases">
        <title>Draft genome sequence of the Termite Coptotermes fromosanus.</title>
        <authorList>
            <person name="Itakura S."/>
            <person name="Yosikawa Y."/>
            <person name="Umezawa K."/>
        </authorList>
    </citation>
    <scope>NUCLEOTIDE SEQUENCE [LARGE SCALE GENOMIC DNA]</scope>
</reference>
<feature type="domain" description="Ricin B lectin" evidence="1">
    <location>
        <begin position="3"/>
        <end position="128"/>
    </location>
</feature>
<evidence type="ECO:0000313" key="2">
    <source>
        <dbReference type="EMBL" id="GFG29813.1"/>
    </source>
</evidence>
<name>A0A6L2PBF6_COPFO</name>
<dbReference type="SMART" id="SM00458">
    <property type="entry name" value="RICIN"/>
    <property type="match status" value="1"/>
</dbReference>
<dbReference type="InterPro" id="IPR035992">
    <property type="entry name" value="Ricin_B-like_lectins"/>
</dbReference>
<dbReference type="InParanoid" id="A0A6L2PBF6"/>
<dbReference type="OrthoDB" id="26589at2759"/>
<evidence type="ECO:0000313" key="3">
    <source>
        <dbReference type="Proteomes" id="UP000502823"/>
    </source>
</evidence>
<feature type="non-terminal residue" evidence="2">
    <location>
        <position position="1"/>
    </location>
</feature>
<comment type="caution">
    <text evidence="2">The sequence shown here is derived from an EMBL/GenBank/DDBJ whole genome shotgun (WGS) entry which is preliminary data.</text>
</comment>
<dbReference type="SUPFAM" id="SSF50370">
    <property type="entry name" value="Ricin B-like lectins"/>
    <property type="match status" value="1"/>
</dbReference>
<dbReference type="Gene3D" id="2.80.10.50">
    <property type="match status" value="1"/>
</dbReference>
<keyword evidence="3" id="KW-1185">Reference proteome</keyword>
<proteinExistence type="predicted"/>
<dbReference type="PROSITE" id="PS50231">
    <property type="entry name" value="RICIN_B_LECTIN"/>
    <property type="match status" value="1"/>
</dbReference>
<dbReference type="Proteomes" id="UP000502823">
    <property type="component" value="Unassembled WGS sequence"/>
</dbReference>
<evidence type="ECO:0000259" key="1">
    <source>
        <dbReference type="SMART" id="SM00458"/>
    </source>
</evidence>